<sequence>MRLHALNWVVHPPTEITVPSKRTPWPVDKSSGAQEQVNAIDALQKHTSHPSKRTSRF</sequence>
<dbReference type="Proteomes" id="UP001345219">
    <property type="component" value="Chromosome 21"/>
</dbReference>
<dbReference type="EMBL" id="JAXIOK010000018">
    <property type="protein sequence ID" value="KAK4749414.1"/>
    <property type="molecule type" value="Genomic_DNA"/>
</dbReference>
<proteinExistence type="predicted"/>
<comment type="caution">
    <text evidence="1">The sequence shown here is derived from an EMBL/GenBank/DDBJ whole genome shotgun (WGS) entry which is preliminary data.</text>
</comment>
<name>A0AAN7H1U6_9MYRT</name>
<keyword evidence="2" id="KW-1185">Reference proteome</keyword>
<evidence type="ECO:0000313" key="2">
    <source>
        <dbReference type="Proteomes" id="UP001345219"/>
    </source>
</evidence>
<organism evidence="1 2">
    <name type="scientific">Trapa incisa</name>
    <dbReference type="NCBI Taxonomy" id="236973"/>
    <lineage>
        <taxon>Eukaryota</taxon>
        <taxon>Viridiplantae</taxon>
        <taxon>Streptophyta</taxon>
        <taxon>Embryophyta</taxon>
        <taxon>Tracheophyta</taxon>
        <taxon>Spermatophyta</taxon>
        <taxon>Magnoliopsida</taxon>
        <taxon>eudicotyledons</taxon>
        <taxon>Gunneridae</taxon>
        <taxon>Pentapetalae</taxon>
        <taxon>rosids</taxon>
        <taxon>malvids</taxon>
        <taxon>Myrtales</taxon>
        <taxon>Lythraceae</taxon>
        <taxon>Trapa</taxon>
    </lineage>
</organism>
<evidence type="ECO:0000313" key="1">
    <source>
        <dbReference type="EMBL" id="KAK4749414.1"/>
    </source>
</evidence>
<dbReference type="AlphaFoldDB" id="A0AAN7H1U6"/>
<reference evidence="1 2" key="1">
    <citation type="journal article" date="2023" name="Hortic Res">
        <title>Pangenome of water caltrop reveals structural variations and asymmetric subgenome divergence after allopolyploidization.</title>
        <authorList>
            <person name="Zhang X."/>
            <person name="Chen Y."/>
            <person name="Wang L."/>
            <person name="Yuan Y."/>
            <person name="Fang M."/>
            <person name="Shi L."/>
            <person name="Lu R."/>
            <person name="Comes H.P."/>
            <person name="Ma Y."/>
            <person name="Chen Y."/>
            <person name="Huang G."/>
            <person name="Zhou Y."/>
            <person name="Zheng Z."/>
            <person name="Qiu Y."/>
        </authorList>
    </citation>
    <scope>NUCLEOTIDE SEQUENCE [LARGE SCALE GENOMIC DNA]</scope>
    <source>
        <tissue evidence="1">Roots</tissue>
    </source>
</reference>
<gene>
    <name evidence="1" type="ORF">SAY87_026863</name>
</gene>
<protein>
    <submittedName>
        <fullName evidence="1">Uncharacterized protein</fullName>
    </submittedName>
</protein>
<accession>A0AAN7H1U6</accession>